<keyword evidence="4" id="KW-1185">Reference proteome</keyword>
<gene>
    <name evidence="3" type="ORF">K7432_001048</name>
</gene>
<accession>A0ABR2X3L9</accession>
<evidence type="ECO:0000313" key="3">
    <source>
        <dbReference type="EMBL" id="KAK9768388.1"/>
    </source>
</evidence>
<dbReference type="SMART" id="SM00212">
    <property type="entry name" value="UBCc"/>
    <property type="match status" value="1"/>
</dbReference>
<evidence type="ECO:0000256" key="1">
    <source>
        <dbReference type="ARBA" id="ARBA00022786"/>
    </source>
</evidence>
<dbReference type="Gene3D" id="3.10.110.10">
    <property type="entry name" value="Ubiquitin Conjugating Enzyme"/>
    <property type="match status" value="1"/>
</dbReference>
<dbReference type="PROSITE" id="PS50127">
    <property type="entry name" value="UBC_2"/>
    <property type="match status" value="1"/>
</dbReference>
<dbReference type="Proteomes" id="UP001479436">
    <property type="component" value="Unassembled WGS sequence"/>
</dbReference>
<dbReference type="PANTHER" id="PTHR24067">
    <property type="entry name" value="UBIQUITIN-CONJUGATING ENZYME E2"/>
    <property type="match status" value="1"/>
</dbReference>
<feature type="domain" description="UBC core" evidence="2">
    <location>
        <begin position="3"/>
        <end position="146"/>
    </location>
</feature>
<evidence type="ECO:0000313" key="4">
    <source>
        <dbReference type="Proteomes" id="UP001479436"/>
    </source>
</evidence>
<keyword evidence="1" id="KW-0833">Ubl conjugation pathway</keyword>
<dbReference type="InterPro" id="IPR000608">
    <property type="entry name" value="UBC"/>
</dbReference>
<name>A0ABR2X3L9_9FUNG</name>
<evidence type="ECO:0000259" key="2">
    <source>
        <dbReference type="PROSITE" id="PS50127"/>
    </source>
</evidence>
<protein>
    <recommendedName>
        <fullName evidence="2">UBC core domain-containing protein</fullName>
    </recommendedName>
</protein>
<reference evidence="3 4" key="1">
    <citation type="submission" date="2023-04" db="EMBL/GenBank/DDBJ databases">
        <title>Genome of Basidiobolus ranarum AG-B5.</title>
        <authorList>
            <person name="Stajich J.E."/>
            <person name="Carter-House D."/>
            <person name="Gryganskyi A."/>
        </authorList>
    </citation>
    <scope>NUCLEOTIDE SEQUENCE [LARGE SCALE GENOMIC DNA]</scope>
    <source>
        <strain evidence="3 4">AG-B5</strain>
    </source>
</reference>
<dbReference type="InterPro" id="IPR016135">
    <property type="entry name" value="UBQ-conjugating_enzyme/RWD"/>
</dbReference>
<organism evidence="3 4">
    <name type="scientific">Basidiobolus ranarum</name>
    <dbReference type="NCBI Taxonomy" id="34480"/>
    <lineage>
        <taxon>Eukaryota</taxon>
        <taxon>Fungi</taxon>
        <taxon>Fungi incertae sedis</taxon>
        <taxon>Zoopagomycota</taxon>
        <taxon>Entomophthoromycotina</taxon>
        <taxon>Basidiobolomycetes</taxon>
        <taxon>Basidiobolales</taxon>
        <taxon>Basidiobolaceae</taxon>
        <taxon>Basidiobolus</taxon>
    </lineage>
</organism>
<dbReference type="Pfam" id="PF00179">
    <property type="entry name" value="UQ_con"/>
    <property type="match status" value="1"/>
</dbReference>
<dbReference type="EMBL" id="JASJQH010000021">
    <property type="protein sequence ID" value="KAK9768388.1"/>
    <property type="molecule type" value="Genomic_DNA"/>
</dbReference>
<dbReference type="InterPro" id="IPR050113">
    <property type="entry name" value="Ub_conjugating_enzyme"/>
</dbReference>
<dbReference type="SUPFAM" id="SSF54495">
    <property type="entry name" value="UBC-like"/>
    <property type="match status" value="1"/>
</dbReference>
<proteinExistence type="predicted"/>
<dbReference type="CDD" id="cd23808">
    <property type="entry name" value="UBCc_UBE2W"/>
    <property type="match status" value="1"/>
</dbReference>
<comment type="caution">
    <text evidence="3">The sequence shown here is derived from an EMBL/GenBank/DDBJ whole genome shotgun (WGS) entry which is preliminary data.</text>
</comment>
<sequence>MALYSRRLMKELKELTLAPPSGLKILEANDLNRWVLILEGASGTLYEGETFNLEFRFSTSYPIEAPEVIFTGNIPVHPHVYSNGHICINILYTHWTPAQTVATVCLSLQSMLSSCKKKERPPDNDGYVVRAKSPKKTRWCFHDDEI</sequence>